<feature type="transmembrane region" description="Helical" evidence="12">
    <location>
        <begin position="376"/>
        <end position="396"/>
    </location>
</feature>
<dbReference type="InterPro" id="IPR025201">
    <property type="entry name" value="KdpD_TM"/>
</dbReference>
<dbReference type="Proteomes" id="UP000318413">
    <property type="component" value="Unassembled WGS sequence"/>
</dbReference>
<feature type="region of interest" description="Disordered" evidence="11">
    <location>
        <begin position="345"/>
        <end position="365"/>
    </location>
</feature>
<dbReference type="InterPro" id="IPR038318">
    <property type="entry name" value="KdpD_sf"/>
</dbReference>
<keyword evidence="3" id="KW-0808">Transferase</keyword>
<keyword evidence="10 12" id="KW-0472">Membrane</keyword>
<evidence type="ECO:0000256" key="8">
    <source>
        <dbReference type="ARBA" id="ARBA00022989"/>
    </source>
</evidence>
<dbReference type="Gene3D" id="3.40.50.300">
    <property type="entry name" value="P-loop containing nucleotide triphosphate hydrolases"/>
    <property type="match status" value="1"/>
</dbReference>
<keyword evidence="9" id="KW-0902">Two-component regulatory system</keyword>
<evidence type="ECO:0000256" key="1">
    <source>
        <dbReference type="ARBA" id="ARBA00004141"/>
    </source>
</evidence>
<evidence type="ECO:0000256" key="11">
    <source>
        <dbReference type="SAM" id="MobiDB-lite"/>
    </source>
</evidence>
<dbReference type="SUPFAM" id="SSF52402">
    <property type="entry name" value="Adenine nucleotide alpha hydrolases-like"/>
    <property type="match status" value="1"/>
</dbReference>
<evidence type="ECO:0000256" key="3">
    <source>
        <dbReference type="ARBA" id="ARBA00022679"/>
    </source>
</evidence>
<dbReference type="InterPro" id="IPR014729">
    <property type="entry name" value="Rossmann-like_a/b/a_fold"/>
</dbReference>
<dbReference type="AlphaFoldDB" id="A0A502C1D1"/>
<keyword evidence="5" id="KW-0547">Nucleotide-binding</keyword>
<dbReference type="Gene3D" id="1.20.120.620">
    <property type="entry name" value="Backbone structure of the membrane domain of e. Coli histidine kinase receptor kdpd"/>
    <property type="match status" value="1"/>
</dbReference>
<evidence type="ECO:0000256" key="10">
    <source>
        <dbReference type="ARBA" id="ARBA00023136"/>
    </source>
</evidence>
<organism evidence="15 16">
    <name type="scientific">Sphingomonas oligophenolica</name>
    <dbReference type="NCBI Taxonomy" id="301154"/>
    <lineage>
        <taxon>Bacteria</taxon>
        <taxon>Pseudomonadati</taxon>
        <taxon>Pseudomonadota</taxon>
        <taxon>Alphaproteobacteria</taxon>
        <taxon>Sphingomonadales</taxon>
        <taxon>Sphingomonadaceae</taxon>
        <taxon>Sphingomonas</taxon>
    </lineage>
</organism>
<evidence type="ECO:0000259" key="13">
    <source>
        <dbReference type="Pfam" id="PF02702"/>
    </source>
</evidence>
<dbReference type="PANTHER" id="PTHR45569">
    <property type="entry name" value="SENSOR PROTEIN KDPD"/>
    <property type="match status" value="1"/>
</dbReference>
<dbReference type="RefSeq" id="WP_140872772.1">
    <property type="nucleotide sequence ID" value="NZ_RCZK01000021.1"/>
</dbReference>
<dbReference type="InterPro" id="IPR052023">
    <property type="entry name" value="Histidine_kinase_KdpD"/>
</dbReference>
<comment type="subcellular location">
    <subcellularLocation>
        <location evidence="1">Membrane</location>
        <topology evidence="1">Multi-pass membrane protein</topology>
    </subcellularLocation>
</comment>
<evidence type="ECO:0000256" key="4">
    <source>
        <dbReference type="ARBA" id="ARBA00022692"/>
    </source>
</evidence>
<dbReference type="InterPro" id="IPR027417">
    <property type="entry name" value="P-loop_NTPase"/>
</dbReference>
<feature type="transmembrane region" description="Helical" evidence="12">
    <location>
        <begin position="451"/>
        <end position="472"/>
    </location>
</feature>
<evidence type="ECO:0000256" key="5">
    <source>
        <dbReference type="ARBA" id="ARBA00022741"/>
    </source>
</evidence>
<keyword evidence="16" id="KW-1185">Reference proteome</keyword>
<dbReference type="PANTHER" id="PTHR45569:SF1">
    <property type="entry name" value="SENSOR PROTEIN KDPD"/>
    <property type="match status" value="1"/>
</dbReference>
<dbReference type="GO" id="GO:0005886">
    <property type="term" value="C:plasma membrane"/>
    <property type="evidence" value="ECO:0007669"/>
    <property type="project" value="TreeGrafter"/>
</dbReference>
<protein>
    <submittedName>
        <fullName evidence="15">DUF4118 domain-containing protein</fullName>
    </submittedName>
</protein>
<sequence length="633" mass="66619">MTGVSTPDGGSADHLPNKKRGRLRLFVGVGPGPAVTDRMLQVVDALQEAGREVVVAVRPESRRQTALPRDVTVGTMEQNGQAGEPDLELDELLAKCPAAVAVTDLAHDNLPNARHRRRWQDVEDLLAAGIDVFTTVDAASLASMKDVAEAITGTSVDRTVPDALFDAAELEVVDSATSPEQGRVLSQPATSGLRVLTLRRAALAIDHQIDAHQEGAPGSLVQAMDRVLVAVSGSRNGPALIRAAKRLATALHAPFHAIHVETPRGERDLTARRRAADALGLAAKLGATISTVPATGVAKGIDHHLLASPASHLVLGGSSARGLARMFFRSLLADMLERHRGLSLHVPSQGSDETEMSSPPVPLAKGSRPGTPPVHYLYAVAMVAATIATAELLRVLAGARGLNLLFLLPVIAAAARFRIGPALVAAIASIFCVNFFLLAPELSLKLAAPQNVVLVAVLGGVAVYTNLITAQLRGGATLSARSAQENAGLVSFAQGLARASDWEETARCVCREISSQLNVQAVMLREKDGDLAVTASCPADAKWGPIDQAALDWCWHEGQATGSGTMTLAAGEWRFEPLKTSLGTLAVLGIVRDDGRNPISADRSVLFATLVIQAALAHERLKLEDGLRRGSII</sequence>
<dbReference type="Pfam" id="PF02702">
    <property type="entry name" value="KdpD"/>
    <property type="match status" value="1"/>
</dbReference>
<evidence type="ECO:0000256" key="9">
    <source>
        <dbReference type="ARBA" id="ARBA00023012"/>
    </source>
</evidence>
<reference evidence="15 16" key="1">
    <citation type="journal article" date="2019" name="Environ. Microbiol.">
        <title>Species interactions and distinct microbial communities in high Arctic permafrost affected cryosols are associated with the CH4 and CO2 gas fluxes.</title>
        <authorList>
            <person name="Altshuler I."/>
            <person name="Hamel J."/>
            <person name="Turney S."/>
            <person name="Magnuson E."/>
            <person name="Levesque R."/>
            <person name="Greer C."/>
            <person name="Whyte L.G."/>
        </authorList>
    </citation>
    <scope>NUCLEOTIDE SEQUENCE [LARGE SCALE GENOMIC DNA]</scope>
    <source>
        <strain evidence="15 16">S5.1</strain>
    </source>
</reference>
<keyword evidence="7" id="KW-0067">ATP-binding</keyword>
<dbReference type="InterPro" id="IPR029016">
    <property type="entry name" value="GAF-like_dom_sf"/>
</dbReference>
<feature type="transmembrane region" description="Helical" evidence="12">
    <location>
        <begin position="417"/>
        <end position="439"/>
    </location>
</feature>
<dbReference type="GO" id="GO:0000155">
    <property type="term" value="F:phosphorelay sensor kinase activity"/>
    <property type="evidence" value="ECO:0007669"/>
    <property type="project" value="InterPro"/>
</dbReference>
<evidence type="ECO:0000256" key="7">
    <source>
        <dbReference type="ARBA" id="ARBA00022840"/>
    </source>
</evidence>
<evidence type="ECO:0000256" key="6">
    <source>
        <dbReference type="ARBA" id="ARBA00022777"/>
    </source>
</evidence>
<dbReference type="Pfam" id="PF13493">
    <property type="entry name" value="DUF4118"/>
    <property type="match status" value="1"/>
</dbReference>
<dbReference type="Gene3D" id="3.30.450.40">
    <property type="match status" value="1"/>
</dbReference>
<keyword evidence="4 12" id="KW-0812">Transmembrane</keyword>
<evidence type="ECO:0000313" key="16">
    <source>
        <dbReference type="Proteomes" id="UP000318413"/>
    </source>
</evidence>
<accession>A0A502C1D1</accession>
<comment type="caution">
    <text evidence="15">The sequence shown here is derived from an EMBL/GenBank/DDBJ whole genome shotgun (WGS) entry which is preliminary data.</text>
</comment>
<keyword evidence="8 12" id="KW-1133">Transmembrane helix</keyword>
<feature type="domain" description="Sensor protein KdpD transmembrane" evidence="14">
    <location>
        <begin position="376"/>
        <end position="480"/>
    </location>
</feature>
<evidence type="ECO:0000256" key="2">
    <source>
        <dbReference type="ARBA" id="ARBA00022553"/>
    </source>
</evidence>
<name>A0A502C1D1_9SPHN</name>
<dbReference type="Gene3D" id="3.40.50.620">
    <property type="entry name" value="HUPs"/>
    <property type="match status" value="1"/>
</dbReference>
<dbReference type="EMBL" id="RCZK01000021">
    <property type="protein sequence ID" value="TPG06552.1"/>
    <property type="molecule type" value="Genomic_DNA"/>
</dbReference>
<dbReference type="InterPro" id="IPR003852">
    <property type="entry name" value="Sig_transdc_His_kinase_KdpD_N"/>
</dbReference>
<dbReference type="OrthoDB" id="7536922at2"/>
<keyword evidence="2" id="KW-0597">Phosphoprotein</keyword>
<evidence type="ECO:0000256" key="12">
    <source>
        <dbReference type="SAM" id="Phobius"/>
    </source>
</evidence>
<evidence type="ECO:0000259" key="14">
    <source>
        <dbReference type="Pfam" id="PF13493"/>
    </source>
</evidence>
<evidence type="ECO:0000313" key="15">
    <source>
        <dbReference type="EMBL" id="TPG06552.1"/>
    </source>
</evidence>
<dbReference type="GO" id="GO:0005524">
    <property type="term" value="F:ATP binding"/>
    <property type="evidence" value="ECO:0007669"/>
    <property type="project" value="UniProtKB-KW"/>
</dbReference>
<proteinExistence type="predicted"/>
<keyword evidence="6" id="KW-0418">Kinase</keyword>
<gene>
    <name evidence="15" type="ORF">EAH84_14835</name>
</gene>
<feature type="domain" description="Signal transduction histidine kinase osmosensitive K+ channel sensor N-terminal" evidence="13">
    <location>
        <begin position="19"/>
        <end position="176"/>
    </location>
</feature>